<dbReference type="InterPro" id="IPR045474">
    <property type="entry name" value="GEVED"/>
</dbReference>
<dbReference type="InterPro" id="IPR008754">
    <property type="entry name" value="Peptidase_M43"/>
</dbReference>
<keyword evidence="14" id="KW-1185">Reference proteome</keyword>
<evidence type="ECO:0000259" key="10">
    <source>
        <dbReference type="Pfam" id="PF05572"/>
    </source>
</evidence>
<comment type="caution">
    <text evidence="13">The sequence shown here is derived from an EMBL/GenBank/DDBJ whole genome shotgun (WGS) entry which is preliminary data.</text>
</comment>
<keyword evidence="3" id="KW-0479">Metal-binding</keyword>
<dbReference type="Pfam" id="PF18962">
    <property type="entry name" value="Por_Secre_tail"/>
    <property type="match status" value="1"/>
</dbReference>
<feature type="domain" description="Peptidase M43 pregnancy-associated plasma-A" evidence="10">
    <location>
        <begin position="180"/>
        <end position="325"/>
    </location>
</feature>
<dbReference type="NCBIfam" id="TIGR04183">
    <property type="entry name" value="Por_Secre_tail"/>
    <property type="match status" value="1"/>
</dbReference>
<evidence type="ECO:0000256" key="6">
    <source>
        <dbReference type="ARBA" id="ARBA00022833"/>
    </source>
</evidence>
<feature type="domain" description="Secretion system C-terminal sorting" evidence="11">
    <location>
        <begin position="1053"/>
        <end position="1125"/>
    </location>
</feature>
<dbReference type="PANTHER" id="PTHR47466:SF1">
    <property type="entry name" value="METALLOPROTEASE MEP1 (AFU_ORTHOLOGUE AFUA_1G07730)-RELATED"/>
    <property type="match status" value="1"/>
</dbReference>
<evidence type="ECO:0000256" key="1">
    <source>
        <dbReference type="ARBA" id="ARBA00008721"/>
    </source>
</evidence>
<feature type="signal peptide" evidence="9">
    <location>
        <begin position="1"/>
        <end position="23"/>
    </location>
</feature>
<organism evidence="13 14">
    <name type="scientific">Chitinophaga eiseniae</name>
    <dbReference type="NCBI Taxonomy" id="634771"/>
    <lineage>
        <taxon>Bacteria</taxon>
        <taxon>Pseudomonadati</taxon>
        <taxon>Bacteroidota</taxon>
        <taxon>Chitinophagia</taxon>
        <taxon>Chitinophagales</taxon>
        <taxon>Chitinophagaceae</taxon>
        <taxon>Chitinophaga</taxon>
    </lineage>
</organism>
<dbReference type="Gene3D" id="3.40.390.10">
    <property type="entry name" value="Collagenase (Catalytic Domain)"/>
    <property type="match status" value="1"/>
</dbReference>
<keyword evidence="7" id="KW-0482">Metalloprotease</keyword>
<comment type="similarity">
    <text evidence="1">Belongs to the peptidase M43B family.</text>
</comment>
<keyword evidence="4 9" id="KW-0732">Signal</keyword>
<feature type="chain" id="PRO_5032992152" evidence="9">
    <location>
        <begin position="24"/>
        <end position="1126"/>
    </location>
</feature>
<dbReference type="GO" id="GO:0046872">
    <property type="term" value="F:metal ion binding"/>
    <property type="evidence" value="ECO:0007669"/>
    <property type="project" value="UniProtKB-KW"/>
</dbReference>
<protein>
    <submittedName>
        <fullName evidence="13">T9SS type A sorting domain-containing protein</fullName>
    </submittedName>
</protein>
<reference evidence="13 14" key="1">
    <citation type="submission" date="2020-04" db="EMBL/GenBank/DDBJ databases">
        <authorList>
            <person name="Yin C."/>
        </authorList>
    </citation>
    <scope>NUCLEOTIDE SEQUENCE [LARGE SCALE GENOMIC DNA]</scope>
    <source>
        <strain evidence="13 14">Ak56</strain>
    </source>
</reference>
<keyword evidence="8" id="KW-1015">Disulfide bond</keyword>
<evidence type="ECO:0000259" key="11">
    <source>
        <dbReference type="Pfam" id="PF18962"/>
    </source>
</evidence>
<proteinExistence type="inferred from homology"/>
<evidence type="ECO:0000256" key="7">
    <source>
        <dbReference type="ARBA" id="ARBA00023049"/>
    </source>
</evidence>
<dbReference type="GO" id="GO:0008237">
    <property type="term" value="F:metallopeptidase activity"/>
    <property type="evidence" value="ECO:0007669"/>
    <property type="project" value="UniProtKB-KW"/>
</dbReference>
<dbReference type="Proteomes" id="UP000552864">
    <property type="component" value="Unassembled WGS sequence"/>
</dbReference>
<evidence type="ECO:0000256" key="3">
    <source>
        <dbReference type="ARBA" id="ARBA00022723"/>
    </source>
</evidence>
<evidence type="ECO:0000256" key="5">
    <source>
        <dbReference type="ARBA" id="ARBA00022801"/>
    </source>
</evidence>
<dbReference type="Pfam" id="PF20009">
    <property type="entry name" value="GEVED"/>
    <property type="match status" value="1"/>
</dbReference>
<dbReference type="PANTHER" id="PTHR47466">
    <property type="match status" value="1"/>
</dbReference>
<dbReference type="AlphaFoldDB" id="A0A847S3R2"/>
<dbReference type="InterPro" id="IPR024079">
    <property type="entry name" value="MetalloPept_cat_dom_sf"/>
</dbReference>
<dbReference type="RefSeq" id="WP_168737289.1">
    <property type="nucleotide sequence ID" value="NZ_JABAHZ010000001.1"/>
</dbReference>
<keyword evidence="5" id="KW-0378">Hydrolase</keyword>
<evidence type="ECO:0000256" key="2">
    <source>
        <dbReference type="ARBA" id="ARBA00022670"/>
    </source>
</evidence>
<feature type="domain" description="GEVED" evidence="12">
    <location>
        <begin position="955"/>
        <end position="1027"/>
    </location>
</feature>
<evidence type="ECO:0000256" key="9">
    <source>
        <dbReference type="SAM" id="SignalP"/>
    </source>
</evidence>
<evidence type="ECO:0000256" key="4">
    <source>
        <dbReference type="ARBA" id="ARBA00022729"/>
    </source>
</evidence>
<keyword evidence="2" id="KW-0645">Protease</keyword>
<dbReference type="GO" id="GO:0006508">
    <property type="term" value="P:proteolysis"/>
    <property type="evidence" value="ECO:0007669"/>
    <property type="project" value="UniProtKB-KW"/>
</dbReference>
<accession>A0A847S3R2</accession>
<evidence type="ECO:0000259" key="12">
    <source>
        <dbReference type="Pfam" id="PF20009"/>
    </source>
</evidence>
<keyword evidence="6" id="KW-0862">Zinc</keyword>
<name>A0A847S3R2_9BACT</name>
<dbReference type="Pfam" id="PF05572">
    <property type="entry name" value="Peptidase_M43"/>
    <property type="match status" value="1"/>
</dbReference>
<dbReference type="SUPFAM" id="SSF55486">
    <property type="entry name" value="Metalloproteases ('zincins'), catalytic domain"/>
    <property type="match status" value="1"/>
</dbReference>
<evidence type="ECO:0000256" key="8">
    <source>
        <dbReference type="ARBA" id="ARBA00023157"/>
    </source>
</evidence>
<dbReference type="EMBL" id="JABAHZ010000001">
    <property type="protein sequence ID" value="NLR77930.1"/>
    <property type="molecule type" value="Genomic_DNA"/>
</dbReference>
<gene>
    <name evidence="13" type="ORF">HGH91_04800</name>
</gene>
<evidence type="ECO:0000313" key="13">
    <source>
        <dbReference type="EMBL" id="NLR77930.1"/>
    </source>
</evidence>
<sequence length="1126" mass="122378">MLQLSQRIIAALLCLLVSGGVAAQQKNAPAPSPDHCSSSRAMQELYKKHPASLQAARKQEAYISSIVAKMREQRRTLATQPVQYTIPVVFHVNDPVNPYKVTMEQIRSAMDILNQDYNLANADYPQIDPRFIGLAANLHITFRLADIDPQGNPTTGVTYHYNDLDGRSPDGSGAAVKSVSYWPSEKYLNIWIVSEVEQKGVYNNSGWTYLPDDWVAANHLDGVVYNWRYLGAPGVGCSENGYPYMKRVLTHEVGHFFNLEHTFENGCNAPGDGVDDTPPTLSNYGGCNLNANSCGPVANVENYMDYSSCTKMFTIGQSDRMLAALTSTVAHRNNLWSAANLDATLLPDTIKRLVPGFTLFNESDVNNGALTMADTLKLLGGATFALSSGNLVQGVHFTVQQLPAGLTPVIQVINSTTAVLSFTGNATQHSAANSSDSVKVTFLNAAVQGGVGALYRPYISLGIHFIDPYKIVYNDIPDIVINSANIWTYFSFNVGDGNFGGWLNSGKLRLETYQKSVICEGSSRNISPLPVNTLIGDTSNFVAGGAYPDEHDIYSNAYTKWAGKTAYIGVKFTLNGKPRYGWIRITVAADGNSYVIKDYAWNQAPNGSIAAGNAGAPTLSWSRLQFRETLANNGAFSDTAEVGILGNTFAISSGNFTRNTHYTVSNLPAGLGVELKALNNTTARLAFTGSATSHAAANSAAVTINILPAAFSNQQLADSSQKQLALSFRDPYTIKYMDVNDTVYTINATNNWYYFLVDNIPEAAYGLWSDSGKLRLETYQQPMVCDGATKNISLLAPNTVISDTSHFVAGGAYPDEHNLVTSTYTTWKGKTGYAGFTFTSGGEHFYGWFRFKVATNGSSYTLMDYAYNTMPGGSIKAGQSAPATADTSVHVQDYCTASTALDYNTITRVRLANLDNSSQWDGYKDFTAQSATVTAGGSYQLQINLAVEYWPDISVAAWVDWNGDKQLNDTTEKIFVKRGSGPFTQTITVPANAKTGATLLRVRMGYGSNVKPCGVDSYQGEVEDYTIKVTGGTMLAKKLDANINTNRLNATSPFTNKINITYQSPVAGTILVRMYDMNGYIQKEQQNQVVKGNNHIQLDNLSLLGSGIYIIDISNGTSHRTTKVVK</sequence>
<evidence type="ECO:0000313" key="14">
    <source>
        <dbReference type="Proteomes" id="UP000552864"/>
    </source>
</evidence>
<dbReference type="InterPro" id="IPR026444">
    <property type="entry name" value="Secre_tail"/>
</dbReference>